<dbReference type="PROSITE" id="PS51831">
    <property type="entry name" value="HD"/>
    <property type="match status" value="1"/>
</dbReference>
<dbReference type="Pfam" id="PF01966">
    <property type="entry name" value="HD"/>
    <property type="match status" value="1"/>
</dbReference>
<dbReference type="STRING" id="1660.APY09_06095"/>
<dbReference type="CDD" id="cd00077">
    <property type="entry name" value="HDc"/>
    <property type="match status" value="1"/>
</dbReference>
<accession>A0A2X0TXX9</accession>
<dbReference type="PANTHER" id="PTHR11373:SF32">
    <property type="entry name" value="DEOXYGUANOSINETRIPHOSPHATE TRIPHOSPHOHYDROLASE"/>
    <property type="match status" value="1"/>
</dbReference>
<feature type="domain" description="HD" evidence="4">
    <location>
        <begin position="94"/>
        <end position="246"/>
    </location>
</feature>
<evidence type="ECO:0000256" key="3">
    <source>
        <dbReference type="SAM" id="MobiDB-lite"/>
    </source>
</evidence>
<evidence type="ECO:0000256" key="2">
    <source>
        <dbReference type="HAMAP-Rule" id="MF_01212"/>
    </source>
</evidence>
<evidence type="ECO:0000313" key="5">
    <source>
        <dbReference type="EMBL" id="SPT54743.1"/>
    </source>
</evidence>
<keyword evidence="1 2" id="KW-0378">Hydrolase</keyword>
<organism evidence="5 6">
    <name type="scientific">Schaalia odontolytica</name>
    <dbReference type="NCBI Taxonomy" id="1660"/>
    <lineage>
        <taxon>Bacteria</taxon>
        <taxon>Bacillati</taxon>
        <taxon>Actinomycetota</taxon>
        <taxon>Actinomycetes</taxon>
        <taxon>Actinomycetales</taxon>
        <taxon>Actinomycetaceae</taxon>
        <taxon>Schaalia</taxon>
    </lineage>
</organism>
<dbReference type="SMART" id="SM00471">
    <property type="entry name" value="HDc"/>
    <property type="match status" value="1"/>
</dbReference>
<dbReference type="InterPro" id="IPR023023">
    <property type="entry name" value="dNTPase_2"/>
</dbReference>
<comment type="similarity">
    <text evidence="2">Belongs to the dGTPase family. Type 2 subfamily.</text>
</comment>
<dbReference type="GO" id="GO:0006203">
    <property type="term" value="P:dGTP catabolic process"/>
    <property type="evidence" value="ECO:0007669"/>
    <property type="project" value="TreeGrafter"/>
</dbReference>
<dbReference type="InterPro" id="IPR006674">
    <property type="entry name" value="HD_domain"/>
</dbReference>
<dbReference type="Gene3D" id="1.10.3210.10">
    <property type="entry name" value="Hypothetical protein af1432"/>
    <property type="match status" value="1"/>
</dbReference>
<name>A0A2X0TXX9_9ACTO</name>
<dbReference type="SUPFAM" id="SSF109604">
    <property type="entry name" value="HD-domain/PDEase-like"/>
    <property type="match status" value="1"/>
</dbReference>
<dbReference type="NCBIfam" id="NF002829">
    <property type="entry name" value="PRK03007.1"/>
    <property type="match status" value="1"/>
</dbReference>
<dbReference type="AlphaFoldDB" id="A0A2X0TXX9"/>
<gene>
    <name evidence="5" type="primary">dgt</name>
    <name evidence="5" type="ORF">NCTC9935_00285</name>
</gene>
<keyword evidence="6" id="KW-1185">Reference proteome</keyword>
<dbReference type="InterPro" id="IPR006261">
    <property type="entry name" value="dGTPase"/>
</dbReference>
<evidence type="ECO:0000259" key="4">
    <source>
        <dbReference type="PROSITE" id="PS51831"/>
    </source>
</evidence>
<dbReference type="Pfam" id="PF13286">
    <property type="entry name" value="HD_assoc"/>
    <property type="match status" value="1"/>
</dbReference>
<dbReference type="Proteomes" id="UP000250192">
    <property type="component" value="Unassembled WGS sequence"/>
</dbReference>
<dbReference type="NCBIfam" id="TIGR01353">
    <property type="entry name" value="dGTP_triPase"/>
    <property type="match status" value="1"/>
</dbReference>
<dbReference type="InterPro" id="IPR003607">
    <property type="entry name" value="HD/PDEase_dom"/>
</dbReference>
<proteinExistence type="inferred from homology"/>
<evidence type="ECO:0000256" key="1">
    <source>
        <dbReference type="ARBA" id="ARBA00022801"/>
    </source>
</evidence>
<dbReference type="InterPro" id="IPR026875">
    <property type="entry name" value="PHydrolase_assoc_dom"/>
</dbReference>
<sequence length="453" mass="49254">MSGREAVAASRPARSAYHVTVNELSLAIPGVDGDVRPSYASADSDRWVPEDHKSSERTEFERDRARILHSSALRRLGEKTQVLGPISDDFVRTRLTHSLEVAQVGRELGKELGADPDVVDAACLSHDLGHPPFGHNGERALDAAAASIGGFEGNAQTLRVVTRLEPKVIGAGCVPAGLNLTRATLDAICKYPWVKAGGPDLAKSQRKYSVYPDDAPVFAWMRQGAPAGRRCLEAQIMDLSDDIAYSVHDVEDAVATRKLDPADLFNDAHCSAVVASTLDWYGASVARSDLEEALERIVSMPVWLRSFDGSYASLAHLKDATSELIGRFCSATVAATRETFGDEPLGRYRADLVVPREVRAEIQILKGMAVHYVMSPRETEPVYYQQRTLLADLVDALYEAGADALEPVFAAQWRAASDDGVRLRAVIDQVAALTDVSASTWHARWCGMLSSQL</sequence>
<feature type="compositionally biased region" description="Basic and acidic residues" evidence="3">
    <location>
        <begin position="43"/>
        <end position="59"/>
    </location>
</feature>
<dbReference type="HAMAP" id="MF_01212">
    <property type="entry name" value="dGTPase_type2"/>
    <property type="match status" value="1"/>
</dbReference>
<evidence type="ECO:0000313" key="6">
    <source>
        <dbReference type="Proteomes" id="UP000250192"/>
    </source>
</evidence>
<reference evidence="5 6" key="1">
    <citation type="submission" date="2018-06" db="EMBL/GenBank/DDBJ databases">
        <authorList>
            <consortium name="Pathogen Informatics"/>
            <person name="Doyle S."/>
        </authorList>
    </citation>
    <scope>NUCLEOTIDE SEQUENCE [LARGE SCALE GENOMIC DNA]</scope>
    <source>
        <strain evidence="5 6">NCTC9935</strain>
    </source>
</reference>
<feature type="region of interest" description="Disordered" evidence="3">
    <location>
        <begin position="39"/>
        <end position="59"/>
    </location>
</feature>
<dbReference type="PANTHER" id="PTHR11373">
    <property type="entry name" value="DEOXYNUCLEOSIDE TRIPHOSPHATE TRIPHOSPHOHYDROLASE"/>
    <property type="match status" value="1"/>
</dbReference>
<dbReference type="EMBL" id="UAPR01000001">
    <property type="protein sequence ID" value="SPT54743.1"/>
    <property type="molecule type" value="Genomic_DNA"/>
</dbReference>
<protein>
    <recommendedName>
        <fullName evidence="2">Deoxyguanosinetriphosphate triphosphohydrolase-like protein</fullName>
    </recommendedName>
</protein>
<dbReference type="GO" id="GO:0008832">
    <property type="term" value="F:dGTPase activity"/>
    <property type="evidence" value="ECO:0007669"/>
    <property type="project" value="TreeGrafter"/>
</dbReference>
<dbReference type="InterPro" id="IPR050135">
    <property type="entry name" value="dGTPase-like"/>
</dbReference>